<keyword evidence="3 4" id="KW-0326">Glycosidase</keyword>
<feature type="signal peptide" evidence="5">
    <location>
        <begin position="1"/>
        <end position="19"/>
    </location>
</feature>
<sequence>MKTLILAVFLFLGLNHVCAQQKSFTPGAIWKDNNGVPINAHGGGILYDDGTYYWFGEHKTEGRAGNVAQVGVHCYSSTDLYNWTDRGIALSVSDDPASDIVKGCILERPKVIYNQKTGKYVMYFHLELKGMGYAAARTGVAVSDKVTGPYKFLKSLRPNAGIFPVNMTEAQRTATITPEDIKGFSPSEKDSVIADGLYVRRDLKTGQMSRDMTLYVDDDQKAYHIYSSEENKTLHIAELTDDYLDYTGKYYRIDPAGWNEAPSLFKKDGRYYMITSGCTGWNPNPARLLVADHICGPWKRLPDNPAIGADAETTFHSQSTFILPAPGRKEAFIFMADRWKPANAIDGRYVWLPIVFENGLPVLKWLDEWDLSVFDKQ</sequence>
<dbReference type="InterPro" id="IPR006710">
    <property type="entry name" value="Glyco_hydro_43"/>
</dbReference>
<dbReference type="SUPFAM" id="SSF75005">
    <property type="entry name" value="Arabinanase/levansucrase/invertase"/>
    <property type="match status" value="1"/>
</dbReference>
<comment type="similarity">
    <text evidence="1 4">Belongs to the glycosyl hydrolase 43 family.</text>
</comment>
<evidence type="ECO:0000256" key="2">
    <source>
        <dbReference type="ARBA" id="ARBA00022801"/>
    </source>
</evidence>
<dbReference type="AlphaFoldDB" id="A0A848QYB8"/>
<comment type="caution">
    <text evidence="6">The sequence shown here is derived from an EMBL/GenBank/DDBJ whole genome shotgun (WGS) entry which is preliminary data.</text>
</comment>
<feature type="chain" id="PRO_5032504167" evidence="5">
    <location>
        <begin position="20"/>
        <end position="377"/>
    </location>
</feature>
<dbReference type="PANTHER" id="PTHR22925:SF3">
    <property type="entry name" value="GLYCOSYL HYDROLASE FAMILY PROTEIN 43"/>
    <property type="match status" value="1"/>
</dbReference>
<organism evidence="6 7">
    <name type="scientific">Phocaeicola vulgatus</name>
    <name type="common">Bacteroides vulgatus</name>
    <dbReference type="NCBI Taxonomy" id="821"/>
    <lineage>
        <taxon>Bacteria</taxon>
        <taxon>Pseudomonadati</taxon>
        <taxon>Bacteroidota</taxon>
        <taxon>Bacteroidia</taxon>
        <taxon>Bacteroidales</taxon>
        <taxon>Bacteroidaceae</taxon>
        <taxon>Phocaeicola</taxon>
    </lineage>
</organism>
<dbReference type="Gene3D" id="2.115.10.20">
    <property type="entry name" value="Glycosyl hydrolase domain, family 43"/>
    <property type="match status" value="1"/>
</dbReference>
<dbReference type="PANTHER" id="PTHR22925">
    <property type="entry name" value="GLYCOSYL HYDROLASE 43 FAMILY MEMBER"/>
    <property type="match status" value="1"/>
</dbReference>
<accession>A0A848QYB8</accession>
<dbReference type="EMBL" id="JABDSI010000102">
    <property type="protein sequence ID" value="NMW40020.1"/>
    <property type="molecule type" value="Genomic_DNA"/>
</dbReference>
<evidence type="ECO:0000313" key="6">
    <source>
        <dbReference type="EMBL" id="NMW40020.1"/>
    </source>
</evidence>
<dbReference type="InterPro" id="IPR023296">
    <property type="entry name" value="Glyco_hydro_beta-prop_sf"/>
</dbReference>
<dbReference type="RefSeq" id="WP_172770002.1">
    <property type="nucleotide sequence ID" value="NZ_JABDSI010000102.1"/>
</dbReference>
<keyword evidence="5" id="KW-0732">Signal</keyword>
<protein>
    <submittedName>
        <fullName evidence="6">Family 43 glycosylhydrolase</fullName>
    </submittedName>
</protein>
<proteinExistence type="inferred from homology"/>
<dbReference type="CDD" id="cd18825">
    <property type="entry name" value="GH43_CtGH43-like"/>
    <property type="match status" value="1"/>
</dbReference>
<name>A0A848QYB8_PHOVU</name>
<reference evidence="6 7" key="1">
    <citation type="submission" date="2020-04" db="EMBL/GenBank/DDBJ databases">
        <title>A novel gut-associated lysogenic phage, Bacteroides phage BV01, alters the host transcriptome and bile acid metabolism in Bacteroides vulgatus.</title>
        <authorList>
            <person name="Campbell D.E."/>
            <person name="Ly L."/>
            <person name="Ridlon J.M."/>
            <person name="Hsiao A."/>
            <person name="Degnan P.H."/>
        </authorList>
    </citation>
    <scope>NUCLEOTIDE SEQUENCE [LARGE SCALE GENOMIC DNA]</scope>
    <source>
        <strain evidence="6 7">VPI-BV8526</strain>
    </source>
</reference>
<evidence type="ECO:0000256" key="4">
    <source>
        <dbReference type="RuleBase" id="RU361187"/>
    </source>
</evidence>
<dbReference type="GO" id="GO:0005975">
    <property type="term" value="P:carbohydrate metabolic process"/>
    <property type="evidence" value="ECO:0007669"/>
    <property type="project" value="InterPro"/>
</dbReference>
<gene>
    <name evidence="6" type="ORF">HKQ55_07695</name>
</gene>
<evidence type="ECO:0000256" key="1">
    <source>
        <dbReference type="ARBA" id="ARBA00009865"/>
    </source>
</evidence>
<dbReference type="Proteomes" id="UP000583639">
    <property type="component" value="Unassembled WGS sequence"/>
</dbReference>
<evidence type="ECO:0000256" key="3">
    <source>
        <dbReference type="ARBA" id="ARBA00023295"/>
    </source>
</evidence>
<keyword evidence="2 4" id="KW-0378">Hydrolase</keyword>
<evidence type="ECO:0000313" key="7">
    <source>
        <dbReference type="Proteomes" id="UP000583639"/>
    </source>
</evidence>
<dbReference type="Pfam" id="PF04616">
    <property type="entry name" value="Glyco_hydro_43"/>
    <property type="match status" value="1"/>
</dbReference>
<evidence type="ECO:0000256" key="5">
    <source>
        <dbReference type="SAM" id="SignalP"/>
    </source>
</evidence>
<dbReference type="GO" id="GO:0004553">
    <property type="term" value="F:hydrolase activity, hydrolyzing O-glycosyl compounds"/>
    <property type="evidence" value="ECO:0007669"/>
    <property type="project" value="InterPro"/>
</dbReference>